<feature type="domain" description="GGDEF" evidence="7">
    <location>
        <begin position="355"/>
        <end position="488"/>
    </location>
</feature>
<dbReference type="PROSITE" id="PS50887">
    <property type="entry name" value="GGDEF"/>
    <property type="match status" value="1"/>
</dbReference>
<feature type="domain" description="CHASE" evidence="6">
    <location>
        <begin position="49"/>
        <end position="270"/>
    </location>
</feature>
<keyword evidence="2 5" id="KW-0812">Transmembrane</keyword>
<dbReference type="InterPro" id="IPR029787">
    <property type="entry name" value="Nucleotide_cyclase"/>
</dbReference>
<organism evidence="8 9">
    <name type="scientific">Paucimonas lemoignei</name>
    <name type="common">Pseudomonas lemoignei</name>
    <dbReference type="NCBI Taxonomy" id="29443"/>
    <lineage>
        <taxon>Bacteria</taxon>
        <taxon>Pseudomonadati</taxon>
        <taxon>Pseudomonadota</taxon>
        <taxon>Betaproteobacteria</taxon>
        <taxon>Burkholderiales</taxon>
        <taxon>Burkholderiaceae</taxon>
        <taxon>Paucimonas</taxon>
    </lineage>
</organism>
<keyword evidence="3 5" id="KW-1133">Transmembrane helix</keyword>
<dbReference type="PANTHER" id="PTHR46663:SF3">
    <property type="entry name" value="SLL0267 PROTEIN"/>
    <property type="match status" value="1"/>
</dbReference>
<dbReference type="SMART" id="SM00267">
    <property type="entry name" value="GGDEF"/>
    <property type="match status" value="1"/>
</dbReference>
<dbReference type="GO" id="GO:0007165">
    <property type="term" value="P:signal transduction"/>
    <property type="evidence" value="ECO:0007669"/>
    <property type="project" value="UniProtKB-ARBA"/>
</dbReference>
<keyword evidence="9" id="KW-1185">Reference proteome</keyword>
<protein>
    <submittedName>
        <fullName evidence="8">Diguanylate cyclase (GGDEF)-like protein</fullName>
    </submittedName>
</protein>
<dbReference type="RefSeq" id="WP_243656732.1">
    <property type="nucleotide sequence ID" value="NZ_SLZQ01000006.1"/>
</dbReference>
<dbReference type="InterPro" id="IPR000160">
    <property type="entry name" value="GGDEF_dom"/>
</dbReference>
<dbReference type="GO" id="GO:0016020">
    <property type="term" value="C:membrane"/>
    <property type="evidence" value="ECO:0007669"/>
    <property type="project" value="UniProtKB-SubCell"/>
</dbReference>
<dbReference type="Gene3D" id="3.30.450.350">
    <property type="entry name" value="CHASE domain"/>
    <property type="match status" value="1"/>
</dbReference>
<evidence type="ECO:0000259" key="6">
    <source>
        <dbReference type="PROSITE" id="PS50839"/>
    </source>
</evidence>
<dbReference type="PROSITE" id="PS50839">
    <property type="entry name" value="CHASE"/>
    <property type="match status" value="1"/>
</dbReference>
<dbReference type="NCBIfam" id="TIGR00254">
    <property type="entry name" value="GGDEF"/>
    <property type="match status" value="1"/>
</dbReference>
<proteinExistence type="predicted"/>
<evidence type="ECO:0000259" key="7">
    <source>
        <dbReference type="PROSITE" id="PS50887"/>
    </source>
</evidence>
<keyword evidence="4 5" id="KW-0472">Membrane</keyword>
<evidence type="ECO:0000313" key="8">
    <source>
        <dbReference type="EMBL" id="TCS36528.1"/>
    </source>
</evidence>
<dbReference type="InterPro" id="IPR042240">
    <property type="entry name" value="CHASE_sf"/>
</dbReference>
<evidence type="ECO:0000313" key="9">
    <source>
        <dbReference type="Proteomes" id="UP000295382"/>
    </source>
</evidence>
<name>A0A4R3HU24_PAULE</name>
<evidence type="ECO:0000256" key="3">
    <source>
        <dbReference type="ARBA" id="ARBA00022989"/>
    </source>
</evidence>
<dbReference type="Pfam" id="PF03924">
    <property type="entry name" value="CHASE"/>
    <property type="match status" value="1"/>
</dbReference>
<dbReference type="PANTHER" id="PTHR46663">
    <property type="entry name" value="DIGUANYLATE CYCLASE DGCT-RELATED"/>
    <property type="match status" value="1"/>
</dbReference>
<dbReference type="Gene3D" id="3.30.70.270">
    <property type="match status" value="1"/>
</dbReference>
<dbReference type="GO" id="GO:0003824">
    <property type="term" value="F:catalytic activity"/>
    <property type="evidence" value="ECO:0007669"/>
    <property type="project" value="UniProtKB-ARBA"/>
</dbReference>
<sequence length="492" mass="55328">MLAREAQRVADNYLREEFQFRSRDIADRIEKRLSLYQQVLKGTIGLFAVNGEVSRESFRTYINALGLLENYPGIEGIGFSVVVPPSQKDRHVQQVRRSGFPEYDIKPPGERDIYTSILYLEPFEGRNLHAFGFDMYSDERRRAAMAQARDSGQAVMSRKVTLVQEVESEVQPGFLMCLPVYRKGAPHDTVAERRENLVGWVYAPFRMRDLMRGIEGTRTRELDLEIYDGDKTGPENLLYDSNRGAEPVGHDPLFKHVSRLEIAGHQWLIEVSSLPLYETQQRVDRAGLILRGGISISLLLALLVWLFLDDRARTLQAADQAMRLALYDALTGLPNRKLLNERLTLALVKARREHGMVALLFIDLDKFKPVNDEYGHAIGDLLLKEVGVRLQHCMRASDTMARVGGDEFIALLEDIDGSEGAGKVAHKILHALTQPFDVSGHRLEIAASIGVAIYPENGEDQTTLTKSADMAMYDAKNSGRSTIRFAAKRGVA</sequence>
<evidence type="ECO:0000256" key="1">
    <source>
        <dbReference type="ARBA" id="ARBA00004370"/>
    </source>
</evidence>
<dbReference type="InterPro" id="IPR006189">
    <property type="entry name" value="CHASE_dom"/>
</dbReference>
<feature type="transmembrane region" description="Helical" evidence="5">
    <location>
        <begin position="288"/>
        <end position="308"/>
    </location>
</feature>
<evidence type="ECO:0000256" key="4">
    <source>
        <dbReference type="ARBA" id="ARBA00023136"/>
    </source>
</evidence>
<dbReference type="InterPro" id="IPR052163">
    <property type="entry name" value="DGC-Regulatory_Protein"/>
</dbReference>
<dbReference type="AlphaFoldDB" id="A0A4R3HU24"/>
<accession>A0A4R3HU24</accession>
<dbReference type="Pfam" id="PF00990">
    <property type="entry name" value="GGDEF"/>
    <property type="match status" value="1"/>
</dbReference>
<dbReference type="FunFam" id="3.30.70.270:FF:000001">
    <property type="entry name" value="Diguanylate cyclase domain protein"/>
    <property type="match status" value="1"/>
</dbReference>
<dbReference type="Proteomes" id="UP000295382">
    <property type="component" value="Unassembled WGS sequence"/>
</dbReference>
<evidence type="ECO:0000256" key="2">
    <source>
        <dbReference type="ARBA" id="ARBA00022692"/>
    </source>
</evidence>
<comment type="subcellular location">
    <subcellularLocation>
        <location evidence="1">Membrane</location>
    </subcellularLocation>
</comment>
<evidence type="ECO:0000256" key="5">
    <source>
        <dbReference type="SAM" id="Phobius"/>
    </source>
</evidence>
<dbReference type="SUPFAM" id="SSF55073">
    <property type="entry name" value="Nucleotide cyclase"/>
    <property type="match status" value="1"/>
</dbReference>
<dbReference type="CDD" id="cd01949">
    <property type="entry name" value="GGDEF"/>
    <property type="match status" value="1"/>
</dbReference>
<gene>
    <name evidence="8" type="ORF">EDC30_10668</name>
</gene>
<reference evidence="8 9" key="1">
    <citation type="submission" date="2019-03" db="EMBL/GenBank/DDBJ databases">
        <title>Genomic Encyclopedia of Type Strains, Phase IV (KMG-IV): sequencing the most valuable type-strain genomes for metagenomic binning, comparative biology and taxonomic classification.</title>
        <authorList>
            <person name="Goeker M."/>
        </authorList>
    </citation>
    <scope>NUCLEOTIDE SEQUENCE [LARGE SCALE GENOMIC DNA]</scope>
    <source>
        <strain evidence="8 9">DSM 7445</strain>
    </source>
</reference>
<dbReference type="EMBL" id="SLZQ01000006">
    <property type="protein sequence ID" value="TCS36528.1"/>
    <property type="molecule type" value="Genomic_DNA"/>
</dbReference>
<dbReference type="InterPro" id="IPR043128">
    <property type="entry name" value="Rev_trsase/Diguanyl_cyclase"/>
</dbReference>
<dbReference type="SMART" id="SM01079">
    <property type="entry name" value="CHASE"/>
    <property type="match status" value="1"/>
</dbReference>
<comment type="caution">
    <text evidence="8">The sequence shown here is derived from an EMBL/GenBank/DDBJ whole genome shotgun (WGS) entry which is preliminary data.</text>
</comment>